<dbReference type="PANTHER" id="PTHR43620">
    <property type="entry name" value="GLYCEROPHOSPHORYL DIESTER PHOSPHODIESTERASE"/>
    <property type="match status" value="1"/>
</dbReference>
<sequence>MPILRSMLLLFVLHSTLLVSAKRSKGTDLWKTLNGNAPLVVARGGFSGLFPDSSYAAYYLALTTSLSDVILWCDVQLTKDGAGICFPTLNLANSSDISNVYKDSKVYLVGGELVRGWFSVDYTLKNLSNVYLTQGIYSRSPLFDGTVSNILTVEEVAQFKPPGLWLNIQYDAFFRQHNLSMRSFVLSVSKRVIINYVSSPELGFLGSIASRIGTKTKLVFRFLEKDDTEPSTNQTYGSLLSNLTFVKKFASGILVPKSYIWPVNAGLYLQSPTSVVSDAHNEELEVFASDFANDAVLSYNYSYDPIAEYLSFVDNGNFSVDGVLSDFPITPSEAIDCFSYISKNATGQASPMVITHNGASSVYPGCTDVSYQQAVEDGADVIDCSVQMTSDGIPICLGSINLIEGTTVAQSSYSIRSVDIPELQKSPGIFTFNLTWKEIQGLTPAILNPYMDYNLYRYPAHKNSGKLLSVDDFLSFAKTKPLSGVLIRVENAAYLAEYQGLSVIDAVIDSLHKFGYNNRTVQKVMILSTNSSVLKEFKKKTSYELVYDVDENISDALNSSIIEIKGFAHSVLITKQTIFPASDGFLTGATDVVDKLHAYNISVYASLFRNEYVSQPWDFFSDPIVEINTYVSLAHIDGVITEFPGTAISYRKNKCLNMGNNTPNYMLPVLPGGLMKVITTNLPPAEAPNPVLIEADVIEPPLPPVVEKPTNSETRGPASAPNSRIAASSTQSGQPRTASGFFRSSFVVLAFILF</sequence>
<dbReference type="GO" id="GO:0006071">
    <property type="term" value="P:glycerol metabolic process"/>
    <property type="evidence" value="ECO:0007669"/>
    <property type="project" value="UniProtKB-KW"/>
</dbReference>
<feature type="compositionally biased region" description="Polar residues" evidence="8">
    <location>
        <begin position="709"/>
        <end position="736"/>
    </location>
</feature>
<evidence type="ECO:0000256" key="8">
    <source>
        <dbReference type="SAM" id="MobiDB-lite"/>
    </source>
</evidence>
<evidence type="ECO:0000313" key="12">
    <source>
        <dbReference type="Proteomes" id="UP001141806"/>
    </source>
</evidence>
<feature type="signal peptide" evidence="9">
    <location>
        <begin position="1"/>
        <end position="21"/>
    </location>
</feature>
<dbReference type="CDD" id="cd08604">
    <property type="entry name" value="GDPD_SHV3_repeat_2"/>
    <property type="match status" value="1"/>
</dbReference>
<dbReference type="EC" id="3.1.4.46" evidence="2"/>
<keyword evidence="4" id="KW-0319">Glycerol metabolism</keyword>
<evidence type="ECO:0000313" key="11">
    <source>
        <dbReference type="EMBL" id="KAJ4981179.1"/>
    </source>
</evidence>
<gene>
    <name evidence="11" type="ORF">NE237_032016</name>
</gene>
<feature type="region of interest" description="Disordered" evidence="8">
    <location>
        <begin position="703"/>
        <end position="736"/>
    </location>
</feature>
<dbReference type="Gene3D" id="3.20.20.190">
    <property type="entry name" value="Phosphatidylinositol (PI) phosphodiesterase"/>
    <property type="match status" value="2"/>
</dbReference>
<evidence type="ECO:0000256" key="4">
    <source>
        <dbReference type="ARBA" id="ARBA00022798"/>
    </source>
</evidence>
<evidence type="ECO:0000256" key="7">
    <source>
        <dbReference type="ARBA" id="ARBA00047512"/>
    </source>
</evidence>
<dbReference type="Pfam" id="PF03009">
    <property type="entry name" value="GDPD"/>
    <property type="match status" value="1"/>
</dbReference>
<feature type="domain" description="GP-PDE" evidence="10">
    <location>
        <begin position="38"/>
        <end position="335"/>
    </location>
</feature>
<evidence type="ECO:0000256" key="6">
    <source>
        <dbReference type="ARBA" id="ARBA00023180"/>
    </source>
</evidence>
<dbReference type="EMBL" id="JAMYWD010000001">
    <property type="protein sequence ID" value="KAJ4981179.1"/>
    <property type="molecule type" value="Genomic_DNA"/>
</dbReference>
<evidence type="ECO:0000256" key="1">
    <source>
        <dbReference type="ARBA" id="ARBA00007277"/>
    </source>
</evidence>
<reference evidence="11" key="1">
    <citation type="journal article" date="2023" name="Plant J.">
        <title>The genome of the king protea, Protea cynaroides.</title>
        <authorList>
            <person name="Chang J."/>
            <person name="Duong T.A."/>
            <person name="Schoeman C."/>
            <person name="Ma X."/>
            <person name="Roodt D."/>
            <person name="Barker N."/>
            <person name="Li Z."/>
            <person name="Van de Peer Y."/>
            <person name="Mizrachi E."/>
        </authorList>
    </citation>
    <scope>NUCLEOTIDE SEQUENCE</scope>
    <source>
        <tissue evidence="11">Young leaves</tissue>
    </source>
</reference>
<proteinExistence type="inferred from homology"/>
<keyword evidence="3 9" id="KW-0732">Signal</keyword>
<evidence type="ECO:0000256" key="5">
    <source>
        <dbReference type="ARBA" id="ARBA00022801"/>
    </source>
</evidence>
<dbReference type="CDD" id="cd08603">
    <property type="entry name" value="GDPD_SHV3_repeat_1"/>
    <property type="match status" value="1"/>
</dbReference>
<evidence type="ECO:0000256" key="9">
    <source>
        <dbReference type="SAM" id="SignalP"/>
    </source>
</evidence>
<feature type="domain" description="GP-PDE" evidence="10">
    <location>
        <begin position="351"/>
        <end position="651"/>
    </location>
</feature>
<evidence type="ECO:0000259" key="10">
    <source>
        <dbReference type="PROSITE" id="PS51704"/>
    </source>
</evidence>
<evidence type="ECO:0000256" key="3">
    <source>
        <dbReference type="ARBA" id="ARBA00022729"/>
    </source>
</evidence>
<keyword evidence="6" id="KW-0325">Glycoprotein</keyword>
<comment type="catalytic activity">
    <reaction evidence="7">
        <text>a sn-glycero-3-phosphodiester + H2O = an alcohol + sn-glycerol 3-phosphate + H(+)</text>
        <dbReference type="Rhea" id="RHEA:12969"/>
        <dbReference type="ChEBI" id="CHEBI:15377"/>
        <dbReference type="ChEBI" id="CHEBI:15378"/>
        <dbReference type="ChEBI" id="CHEBI:30879"/>
        <dbReference type="ChEBI" id="CHEBI:57597"/>
        <dbReference type="ChEBI" id="CHEBI:83408"/>
        <dbReference type="EC" id="3.1.4.46"/>
    </reaction>
</comment>
<dbReference type="PANTHER" id="PTHR43620:SF7">
    <property type="entry name" value="GLYCEROPHOSPHODIESTER PHOSPHODIESTERASE GDPD5-RELATED"/>
    <property type="match status" value="1"/>
</dbReference>
<dbReference type="FunFam" id="3.20.20.190:FF:000013">
    <property type="entry name" value="Glycerophosphodiester phosphodiesterase GDPDL3"/>
    <property type="match status" value="1"/>
</dbReference>
<dbReference type="PROSITE" id="PS51704">
    <property type="entry name" value="GP_PDE"/>
    <property type="match status" value="2"/>
</dbReference>
<organism evidence="11 12">
    <name type="scientific">Protea cynaroides</name>
    <dbReference type="NCBI Taxonomy" id="273540"/>
    <lineage>
        <taxon>Eukaryota</taxon>
        <taxon>Viridiplantae</taxon>
        <taxon>Streptophyta</taxon>
        <taxon>Embryophyta</taxon>
        <taxon>Tracheophyta</taxon>
        <taxon>Spermatophyta</taxon>
        <taxon>Magnoliopsida</taxon>
        <taxon>Proteales</taxon>
        <taxon>Proteaceae</taxon>
        <taxon>Protea</taxon>
    </lineage>
</organism>
<dbReference type="SUPFAM" id="SSF51695">
    <property type="entry name" value="PLC-like phosphodiesterases"/>
    <property type="match status" value="2"/>
</dbReference>
<name>A0A9Q0R301_9MAGN</name>
<dbReference type="InterPro" id="IPR017946">
    <property type="entry name" value="PLC-like_Pdiesterase_TIM-brl"/>
</dbReference>
<keyword evidence="12" id="KW-1185">Reference proteome</keyword>
<dbReference type="InterPro" id="IPR030395">
    <property type="entry name" value="GP_PDE_dom"/>
</dbReference>
<dbReference type="GO" id="GO:0008889">
    <property type="term" value="F:glycerophosphodiester phosphodiesterase activity"/>
    <property type="evidence" value="ECO:0007669"/>
    <property type="project" value="UniProtKB-EC"/>
</dbReference>
<keyword evidence="5" id="KW-0378">Hydrolase</keyword>
<comment type="caution">
    <text evidence="11">The sequence shown here is derived from an EMBL/GenBank/DDBJ whole genome shotgun (WGS) entry which is preliminary data.</text>
</comment>
<protein>
    <recommendedName>
        <fullName evidence="2">glycerophosphodiester phosphodiesterase</fullName>
        <ecNumber evidence="2">3.1.4.46</ecNumber>
    </recommendedName>
</protein>
<feature type="chain" id="PRO_5040272604" description="glycerophosphodiester phosphodiesterase" evidence="9">
    <location>
        <begin position="22"/>
        <end position="754"/>
    </location>
</feature>
<dbReference type="Proteomes" id="UP001141806">
    <property type="component" value="Unassembled WGS sequence"/>
</dbReference>
<accession>A0A9Q0R301</accession>
<evidence type="ECO:0000256" key="2">
    <source>
        <dbReference type="ARBA" id="ARBA00012247"/>
    </source>
</evidence>
<comment type="similarity">
    <text evidence="1">Belongs to the glycerophosphoryl diester phosphodiesterase family.</text>
</comment>
<dbReference type="FunFam" id="3.20.20.190:FF:000011">
    <property type="entry name" value="Glycerophosphodiester phosphodiesterase GDPDL3"/>
    <property type="match status" value="1"/>
</dbReference>
<dbReference type="AlphaFoldDB" id="A0A9Q0R301"/>
<dbReference type="OrthoDB" id="1058301at2759"/>
<dbReference type="GO" id="GO:0006629">
    <property type="term" value="P:lipid metabolic process"/>
    <property type="evidence" value="ECO:0007669"/>
    <property type="project" value="InterPro"/>
</dbReference>